<dbReference type="Pfam" id="PF01179">
    <property type="entry name" value="Cu_amine_oxid"/>
    <property type="match status" value="1"/>
</dbReference>
<comment type="cofactor">
    <cofactor evidence="3">
        <name>Zn(2+)</name>
        <dbReference type="ChEBI" id="CHEBI:29105"/>
    </cofactor>
</comment>
<dbReference type="GO" id="GO:0005507">
    <property type="term" value="F:copper ion binding"/>
    <property type="evidence" value="ECO:0007669"/>
    <property type="project" value="InterPro"/>
</dbReference>
<name>A0A316UA33_9BASI</name>
<dbReference type="InterPro" id="IPR000269">
    <property type="entry name" value="Cu_amine_oxidase"/>
</dbReference>
<evidence type="ECO:0000256" key="6">
    <source>
        <dbReference type="ARBA" id="ARBA00022723"/>
    </source>
</evidence>
<gene>
    <name evidence="18" type="ORF">BCV69DRAFT_281970</name>
</gene>
<proteinExistence type="inferred from homology"/>
<evidence type="ECO:0000256" key="3">
    <source>
        <dbReference type="ARBA" id="ARBA00001947"/>
    </source>
</evidence>
<dbReference type="InterPro" id="IPR015798">
    <property type="entry name" value="Cu_amine_oxidase_C"/>
</dbReference>
<evidence type="ECO:0000259" key="17">
    <source>
        <dbReference type="Pfam" id="PF02728"/>
    </source>
</evidence>
<evidence type="ECO:0000256" key="4">
    <source>
        <dbReference type="ARBA" id="ARBA00007983"/>
    </source>
</evidence>
<organism evidence="18 19">
    <name type="scientific">Pseudomicrostroma glucosiphilum</name>
    <dbReference type="NCBI Taxonomy" id="1684307"/>
    <lineage>
        <taxon>Eukaryota</taxon>
        <taxon>Fungi</taxon>
        <taxon>Dikarya</taxon>
        <taxon>Basidiomycota</taxon>
        <taxon>Ustilaginomycotina</taxon>
        <taxon>Exobasidiomycetes</taxon>
        <taxon>Microstromatales</taxon>
        <taxon>Microstromatales incertae sedis</taxon>
        <taxon>Pseudomicrostroma</taxon>
    </lineage>
</organism>
<dbReference type="SUPFAM" id="SSF54416">
    <property type="entry name" value="Amine oxidase N-terminal region"/>
    <property type="match status" value="1"/>
</dbReference>
<dbReference type="InterPro" id="IPR036460">
    <property type="entry name" value="Cu_amine_oxidase_C_sf"/>
</dbReference>
<accession>A0A316UA33</accession>
<dbReference type="PROSITE" id="PS01165">
    <property type="entry name" value="COPPER_AMINE_OXID_2"/>
    <property type="match status" value="1"/>
</dbReference>
<dbReference type="GO" id="GO:0009308">
    <property type="term" value="P:amine metabolic process"/>
    <property type="evidence" value="ECO:0007669"/>
    <property type="project" value="UniProtKB-UniRule"/>
</dbReference>
<keyword evidence="9 14" id="KW-0186">Copper</keyword>
<dbReference type="SUPFAM" id="SSF49998">
    <property type="entry name" value="Amine oxidase catalytic domain"/>
    <property type="match status" value="1"/>
</dbReference>
<comment type="catalytic activity">
    <reaction evidence="11">
        <text>a primary methyl amine + O2 + H2O = an aldehyde + H2O2 + NH4(+)</text>
        <dbReference type="Rhea" id="RHEA:16153"/>
        <dbReference type="ChEBI" id="CHEBI:15377"/>
        <dbReference type="ChEBI" id="CHEBI:15379"/>
        <dbReference type="ChEBI" id="CHEBI:16240"/>
        <dbReference type="ChEBI" id="CHEBI:17478"/>
        <dbReference type="ChEBI" id="CHEBI:28938"/>
        <dbReference type="ChEBI" id="CHEBI:228804"/>
        <dbReference type="EC" id="1.4.3.21"/>
    </reaction>
</comment>
<evidence type="ECO:0000256" key="9">
    <source>
        <dbReference type="ARBA" id="ARBA00023008"/>
    </source>
</evidence>
<keyword evidence="6 14" id="KW-0479">Metal-binding</keyword>
<evidence type="ECO:0000256" key="1">
    <source>
        <dbReference type="ARBA" id="ARBA00001935"/>
    </source>
</evidence>
<dbReference type="Proteomes" id="UP000245942">
    <property type="component" value="Unassembled WGS sequence"/>
</dbReference>
<dbReference type="EC" id="1.4.3.-" evidence="14"/>
<feature type="domain" description="Copper amine oxidase N3-terminal" evidence="17">
    <location>
        <begin position="150"/>
        <end position="243"/>
    </location>
</feature>
<evidence type="ECO:0000256" key="12">
    <source>
        <dbReference type="PIRSR" id="PIRSR600269-50"/>
    </source>
</evidence>
<comment type="cofactor">
    <cofactor evidence="2">
        <name>Mn(2+)</name>
        <dbReference type="ChEBI" id="CHEBI:29035"/>
    </cofactor>
</comment>
<feature type="active site" description="Proton acceptor" evidence="12">
    <location>
        <position position="383"/>
    </location>
</feature>
<dbReference type="Pfam" id="PF02728">
    <property type="entry name" value="Cu_amine_oxidN3"/>
    <property type="match status" value="1"/>
</dbReference>
<keyword evidence="10" id="KW-0464">Manganese</keyword>
<dbReference type="Gene3D" id="3.10.450.40">
    <property type="match status" value="2"/>
</dbReference>
<evidence type="ECO:0000256" key="15">
    <source>
        <dbReference type="SAM" id="MobiDB-lite"/>
    </source>
</evidence>
<feature type="active site" description="Schiff-base intermediate with substrate; via topaquinone" evidence="12">
    <location>
        <position position="468"/>
    </location>
</feature>
<comment type="cofactor">
    <cofactor evidence="14">
        <name>Cu cation</name>
        <dbReference type="ChEBI" id="CHEBI:23378"/>
    </cofactor>
    <text evidence="14">Contains 1 topaquinone per subunit.</text>
</comment>
<evidence type="ECO:0000256" key="13">
    <source>
        <dbReference type="PIRSR" id="PIRSR600269-51"/>
    </source>
</evidence>
<evidence type="ECO:0000256" key="11">
    <source>
        <dbReference type="ARBA" id="ARBA00048032"/>
    </source>
</evidence>
<evidence type="ECO:0000256" key="8">
    <source>
        <dbReference type="ARBA" id="ARBA00023002"/>
    </source>
</evidence>
<dbReference type="OrthoDB" id="5379943at2759"/>
<evidence type="ECO:0000313" key="18">
    <source>
        <dbReference type="EMBL" id="PWN22066.1"/>
    </source>
</evidence>
<evidence type="ECO:0000256" key="5">
    <source>
        <dbReference type="ARBA" id="ARBA00011738"/>
    </source>
</evidence>
<dbReference type="RefSeq" id="XP_025349226.1">
    <property type="nucleotide sequence ID" value="XM_025492179.1"/>
</dbReference>
<evidence type="ECO:0000256" key="2">
    <source>
        <dbReference type="ARBA" id="ARBA00001936"/>
    </source>
</evidence>
<dbReference type="AlphaFoldDB" id="A0A316UA33"/>
<dbReference type="Gene3D" id="2.70.98.20">
    <property type="entry name" value="Copper amine oxidase, catalytic domain"/>
    <property type="match status" value="1"/>
</dbReference>
<comment type="PTM">
    <text evidence="13 14">Topaquinone (TPQ) is generated by copper-dependent autoxidation of a specific tyrosyl residue.</text>
</comment>
<feature type="region of interest" description="Disordered" evidence="15">
    <location>
        <begin position="1"/>
        <end position="43"/>
    </location>
</feature>
<dbReference type="PROSITE" id="PS01164">
    <property type="entry name" value="COPPER_AMINE_OXID_1"/>
    <property type="match status" value="1"/>
</dbReference>
<feature type="modified residue" description="2',4',5'-topaquinone" evidence="13">
    <location>
        <position position="468"/>
    </location>
</feature>
<feature type="compositionally biased region" description="Polar residues" evidence="15">
    <location>
        <begin position="1"/>
        <end position="23"/>
    </location>
</feature>
<dbReference type="InterPro" id="IPR049947">
    <property type="entry name" value="Cu_Am_Ox_Cu-bd"/>
</dbReference>
<dbReference type="EMBL" id="KZ819324">
    <property type="protein sequence ID" value="PWN22066.1"/>
    <property type="molecule type" value="Genomic_DNA"/>
</dbReference>
<dbReference type="InterPro" id="IPR016182">
    <property type="entry name" value="Cu_amine_oxidase_N-reg"/>
</dbReference>
<feature type="domain" description="Copper amine oxidase catalytic" evidence="16">
    <location>
        <begin position="308"/>
        <end position="716"/>
    </location>
</feature>
<dbReference type="STRING" id="1684307.A0A316UA33"/>
<dbReference type="InterPro" id="IPR015802">
    <property type="entry name" value="Cu_amine_oxidase_N3"/>
</dbReference>
<keyword evidence="8 14" id="KW-0560">Oxidoreductase</keyword>
<dbReference type="PANTHER" id="PTHR10638:SF86">
    <property type="entry name" value="COPPER AMINE OXIDASE 1-RELATED"/>
    <property type="match status" value="1"/>
</dbReference>
<sequence length="747" mass="83663">MSPATTTISGQMPSSQSCTSKGCASNPAAHKDRSGLQHPLDPLDETQMRNLAKIVQVFIAEETEIRAYKLLTAYLANPPKEFVLAALNLPLPLDAKAVSQAEARRLLSARHSECQIVDALTGDAYELYVDIYPAPGRVTKVVKLEEGLQPPLHPDELAEADFALRRNPDIVKLARDVGVEPEQIYADGWSIGWDDRFELGRRVQQCLVYARKTPHENLYAHPMDFTVVLDLQTHEVISIDMGKHRGRKEEPIDGRPPSSLTTDPEVALEYAGRERIPPPMQSYDYLPDLMEQDPRMAKPRDDLKPLYVVQPEGVSYTLNGNEISWSKWNFHIGFHPRDGLTINTVTYKDGDEVRPLFYRLSCAEMTVPYAETLFPSPRKFAFDVGEYSIGTLANSLAIGCDCLGSISYLDGTYVGLDGSPVTIKQCICIHEEDAGLAFKHTDYREGGRAYSARNRKLVVQMICTIANYEYIFNYNFYTDGSIQTEVRLTGILNLALKREGEAEVNPYGVEVAPSVTAQLHQHIFSLRIDPMIDGHENTIVQSDVVPTAAPVGSSSNYLGNGFRQSSSNITKAGGYDWDATKHRTFSIVNTKRRHFASGLPVSYRIHTRDYETLAPHRDAMVTKRARFATKALWVSQHNEEQLWPAGKYVPQQRDTAKDDISHWVEDSHNVENEDLVAWVTFGITHVPRPEDFPIMPVEHLAVWLKPANFFAWNPAMDLPQMKDTVSRKVIANGTETYGNASNAQPAS</sequence>
<comment type="similarity">
    <text evidence="4 14">Belongs to the copper/topaquinone oxidase family.</text>
</comment>
<keyword evidence="19" id="KW-1185">Reference proteome</keyword>
<dbReference type="GO" id="GO:0008131">
    <property type="term" value="F:primary methylamine oxidase activity"/>
    <property type="evidence" value="ECO:0007669"/>
    <property type="project" value="UniProtKB-EC"/>
</dbReference>
<protein>
    <recommendedName>
        <fullName evidence="14">Amine oxidase</fullName>
        <ecNumber evidence="14">1.4.3.-</ecNumber>
    </recommendedName>
</protein>
<dbReference type="GO" id="GO:0048038">
    <property type="term" value="F:quinone binding"/>
    <property type="evidence" value="ECO:0007669"/>
    <property type="project" value="InterPro"/>
</dbReference>
<reference evidence="18 19" key="1">
    <citation type="journal article" date="2018" name="Mol. Biol. Evol.">
        <title>Broad Genomic Sampling Reveals a Smut Pathogenic Ancestry of the Fungal Clade Ustilaginomycotina.</title>
        <authorList>
            <person name="Kijpornyongpan T."/>
            <person name="Mondo S.J."/>
            <person name="Barry K."/>
            <person name="Sandor L."/>
            <person name="Lee J."/>
            <person name="Lipzen A."/>
            <person name="Pangilinan J."/>
            <person name="LaButti K."/>
            <person name="Hainaut M."/>
            <person name="Henrissat B."/>
            <person name="Grigoriev I.V."/>
            <person name="Spatafora J.W."/>
            <person name="Aime M.C."/>
        </authorList>
    </citation>
    <scope>NUCLEOTIDE SEQUENCE [LARGE SCALE GENOMIC DNA]</scope>
    <source>
        <strain evidence="18 19">MCA 4718</strain>
    </source>
</reference>
<dbReference type="GeneID" id="37013913"/>
<dbReference type="InterPro" id="IPR049948">
    <property type="entry name" value="Cu_Am_ox_TPQ-bd"/>
</dbReference>
<evidence type="ECO:0000256" key="14">
    <source>
        <dbReference type="RuleBase" id="RU000672"/>
    </source>
</evidence>
<dbReference type="PANTHER" id="PTHR10638">
    <property type="entry name" value="COPPER AMINE OXIDASE"/>
    <property type="match status" value="1"/>
</dbReference>
<comment type="cofactor">
    <cofactor evidence="1">
        <name>Cu cation</name>
        <dbReference type="ChEBI" id="CHEBI:23378"/>
    </cofactor>
</comment>
<dbReference type="FunFam" id="2.70.98.20:FF:000006">
    <property type="entry name" value="Amine oxidase"/>
    <property type="match status" value="1"/>
</dbReference>
<evidence type="ECO:0000256" key="10">
    <source>
        <dbReference type="ARBA" id="ARBA00023211"/>
    </source>
</evidence>
<keyword evidence="7 12" id="KW-0801">TPQ</keyword>
<comment type="subunit">
    <text evidence="5">Homodimer.</text>
</comment>
<evidence type="ECO:0000256" key="7">
    <source>
        <dbReference type="ARBA" id="ARBA00022772"/>
    </source>
</evidence>
<evidence type="ECO:0000313" key="19">
    <source>
        <dbReference type="Proteomes" id="UP000245942"/>
    </source>
</evidence>
<evidence type="ECO:0000259" key="16">
    <source>
        <dbReference type="Pfam" id="PF01179"/>
    </source>
</evidence>